<evidence type="ECO:0000313" key="1">
    <source>
        <dbReference type="EMBL" id="KAL3274645.1"/>
    </source>
</evidence>
<proteinExistence type="predicted"/>
<keyword evidence="2" id="KW-1185">Reference proteome</keyword>
<comment type="caution">
    <text evidence="1">The sequence shown here is derived from an EMBL/GenBank/DDBJ whole genome shotgun (WGS) entry which is preliminary data.</text>
</comment>
<name>A0ABD2N7T3_9CUCU</name>
<reference evidence="1 2" key="1">
    <citation type="journal article" date="2021" name="BMC Biol.">
        <title>Horizontally acquired antibacterial genes associated with adaptive radiation of ladybird beetles.</title>
        <authorList>
            <person name="Li H.S."/>
            <person name="Tang X.F."/>
            <person name="Huang Y.H."/>
            <person name="Xu Z.Y."/>
            <person name="Chen M.L."/>
            <person name="Du X.Y."/>
            <person name="Qiu B.Y."/>
            <person name="Chen P.T."/>
            <person name="Zhang W."/>
            <person name="Slipinski A."/>
            <person name="Escalona H.E."/>
            <person name="Waterhouse R.M."/>
            <person name="Zwick A."/>
            <person name="Pang H."/>
        </authorList>
    </citation>
    <scope>NUCLEOTIDE SEQUENCE [LARGE SCALE GENOMIC DNA]</scope>
    <source>
        <strain evidence="1">SYSU2018</strain>
    </source>
</reference>
<dbReference type="Proteomes" id="UP001516400">
    <property type="component" value="Unassembled WGS sequence"/>
</dbReference>
<evidence type="ECO:0000313" key="2">
    <source>
        <dbReference type="Proteomes" id="UP001516400"/>
    </source>
</evidence>
<dbReference type="EMBL" id="JABFTP020000062">
    <property type="protein sequence ID" value="KAL3274645.1"/>
    <property type="molecule type" value="Genomic_DNA"/>
</dbReference>
<organism evidence="1 2">
    <name type="scientific">Cryptolaemus montrouzieri</name>
    <dbReference type="NCBI Taxonomy" id="559131"/>
    <lineage>
        <taxon>Eukaryota</taxon>
        <taxon>Metazoa</taxon>
        <taxon>Ecdysozoa</taxon>
        <taxon>Arthropoda</taxon>
        <taxon>Hexapoda</taxon>
        <taxon>Insecta</taxon>
        <taxon>Pterygota</taxon>
        <taxon>Neoptera</taxon>
        <taxon>Endopterygota</taxon>
        <taxon>Coleoptera</taxon>
        <taxon>Polyphaga</taxon>
        <taxon>Cucujiformia</taxon>
        <taxon>Coccinelloidea</taxon>
        <taxon>Coccinellidae</taxon>
        <taxon>Scymninae</taxon>
        <taxon>Scymnini</taxon>
        <taxon>Cryptolaemus</taxon>
    </lineage>
</organism>
<sequence>MSTEAFGIYLALKFIEQRDFLSTVNCSDSLSCLKENNNNLISIIRDELCSTINCIVLLYTAAYCGIIGNKEADSAAKNAVNMDLPAGVPIDNRDWLSKAFNLI</sequence>
<evidence type="ECO:0008006" key="3">
    <source>
        <dbReference type="Google" id="ProtNLM"/>
    </source>
</evidence>
<protein>
    <recommendedName>
        <fullName evidence="3">RNase H type-1 domain-containing protein</fullName>
    </recommendedName>
</protein>
<gene>
    <name evidence="1" type="ORF">HHI36_016025</name>
</gene>
<accession>A0ABD2N7T3</accession>
<dbReference type="AlphaFoldDB" id="A0ABD2N7T3"/>